<name>A0A7G9QVH9_9GAMM</name>
<feature type="domain" description="Protein kinase" evidence="6">
    <location>
        <begin position="19"/>
        <end position="287"/>
    </location>
</feature>
<dbReference type="InterPro" id="IPR011009">
    <property type="entry name" value="Kinase-like_dom_sf"/>
</dbReference>
<dbReference type="InterPro" id="IPR017441">
    <property type="entry name" value="Protein_kinase_ATP_BS"/>
</dbReference>
<dbReference type="Gene3D" id="1.10.510.10">
    <property type="entry name" value="Transferase(Phosphotransferase) domain 1"/>
    <property type="match status" value="1"/>
</dbReference>
<dbReference type="Gene3D" id="1.25.40.10">
    <property type="entry name" value="Tetratricopeptide repeat domain"/>
    <property type="match status" value="2"/>
</dbReference>
<gene>
    <name evidence="7" type="ORF">H9L17_04150</name>
</gene>
<dbReference type="Gene3D" id="3.30.200.20">
    <property type="entry name" value="Phosphorylase Kinase, domain 1"/>
    <property type="match status" value="1"/>
</dbReference>
<dbReference type="PANTHER" id="PTHR43289:SF34">
    <property type="entry name" value="SERINE_THREONINE-PROTEIN KINASE YBDM-RELATED"/>
    <property type="match status" value="1"/>
</dbReference>
<feature type="binding site" evidence="5">
    <location>
        <position position="48"/>
    </location>
    <ligand>
        <name>ATP</name>
        <dbReference type="ChEBI" id="CHEBI:30616"/>
    </ligand>
</feature>
<accession>A0A7G9QVH9</accession>
<keyword evidence="4 5" id="KW-0067">ATP-binding</keyword>
<dbReference type="GO" id="GO:0004674">
    <property type="term" value="F:protein serine/threonine kinase activity"/>
    <property type="evidence" value="ECO:0007669"/>
    <property type="project" value="UniProtKB-KW"/>
</dbReference>
<reference evidence="7 8" key="1">
    <citation type="submission" date="2020-08" db="EMBL/GenBank/DDBJ databases">
        <title>Genome sequence of Thermomonas brevis KACC 16975T.</title>
        <authorList>
            <person name="Hyun D.-W."/>
            <person name="Bae J.-W."/>
        </authorList>
    </citation>
    <scope>NUCLEOTIDE SEQUENCE [LARGE SCALE GENOMIC DNA]</scope>
    <source>
        <strain evidence="7 8">KACC 16975</strain>
    </source>
</reference>
<dbReference type="RefSeq" id="WP_187571101.1">
    <property type="nucleotide sequence ID" value="NZ_CP060711.1"/>
</dbReference>
<organism evidence="7 8">
    <name type="scientific">Thermomonas brevis</name>
    <dbReference type="NCBI Taxonomy" id="215691"/>
    <lineage>
        <taxon>Bacteria</taxon>
        <taxon>Pseudomonadati</taxon>
        <taxon>Pseudomonadota</taxon>
        <taxon>Gammaproteobacteria</taxon>
        <taxon>Lysobacterales</taxon>
        <taxon>Lysobacteraceae</taxon>
        <taxon>Thermomonas</taxon>
    </lineage>
</organism>
<dbReference type="PANTHER" id="PTHR43289">
    <property type="entry name" value="MITOGEN-ACTIVATED PROTEIN KINASE KINASE KINASE 20-RELATED"/>
    <property type="match status" value="1"/>
</dbReference>
<evidence type="ECO:0000256" key="5">
    <source>
        <dbReference type="PROSITE-ProRule" id="PRU10141"/>
    </source>
</evidence>
<dbReference type="InterPro" id="IPR008271">
    <property type="entry name" value="Ser/Thr_kinase_AS"/>
</dbReference>
<dbReference type="KEGG" id="tbv:H9L17_04150"/>
<dbReference type="SUPFAM" id="SSF48452">
    <property type="entry name" value="TPR-like"/>
    <property type="match status" value="2"/>
</dbReference>
<evidence type="ECO:0000256" key="2">
    <source>
        <dbReference type="ARBA" id="ARBA00022741"/>
    </source>
</evidence>
<dbReference type="Pfam" id="PF00069">
    <property type="entry name" value="Pkinase"/>
    <property type="match status" value="1"/>
</dbReference>
<dbReference type="SUPFAM" id="SSF56112">
    <property type="entry name" value="Protein kinase-like (PK-like)"/>
    <property type="match status" value="1"/>
</dbReference>
<dbReference type="PROSITE" id="PS50011">
    <property type="entry name" value="PROTEIN_KINASE_DOM"/>
    <property type="match status" value="1"/>
</dbReference>
<dbReference type="EMBL" id="CP060711">
    <property type="protein sequence ID" value="QNN47354.1"/>
    <property type="molecule type" value="Genomic_DNA"/>
</dbReference>
<dbReference type="PROSITE" id="PS00108">
    <property type="entry name" value="PROTEIN_KINASE_ST"/>
    <property type="match status" value="1"/>
</dbReference>
<dbReference type="AlphaFoldDB" id="A0A7G9QVH9"/>
<evidence type="ECO:0000256" key="4">
    <source>
        <dbReference type="ARBA" id="ARBA00022840"/>
    </source>
</evidence>
<evidence type="ECO:0000256" key="1">
    <source>
        <dbReference type="ARBA" id="ARBA00022679"/>
    </source>
</evidence>
<dbReference type="CDD" id="cd14014">
    <property type="entry name" value="STKc_PknB_like"/>
    <property type="match status" value="1"/>
</dbReference>
<keyword evidence="7" id="KW-0723">Serine/threonine-protein kinase</keyword>
<dbReference type="Proteomes" id="UP000515977">
    <property type="component" value="Chromosome"/>
</dbReference>
<dbReference type="SMART" id="SM00220">
    <property type="entry name" value="S_TKc"/>
    <property type="match status" value="1"/>
</dbReference>
<dbReference type="PROSITE" id="PS00107">
    <property type="entry name" value="PROTEIN_KINASE_ATP"/>
    <property type="match status" value="1"/>
</dbReference>
<dbReference type="Pfam" id="PF13374">
    <property type="entry name" value="TPR_10"/>
    <property type="match status" value="2"/>
</dbReference>
<dbReference type="GO" id="GO:0005524">
    <property type="term" value="F:ATP binding"/>
    <property type="evidence" value="ECO:0007669"/>
    <property type="project" value="UniProtKB-UniRule"/>
</dbReference>
<sequence length="800" mass="85374">MPEPAVGDADALPERIGPYAILGLLGEGASGRVYLASDATLPRDIALKVLRSPALPAEARSRFAREAELLARLEHPNIARLYAAGVADSDAGPLPYLAMERIDGQDLLAWANASPAPGLDARLAVLAAIARAVHHAHSRGIVHRDLKPANILVDAQGQPHVLDFGVARLLADEAAATREGQVLGSVPYMSREQLLGARAFDDPRLDVYALGVIAYQLLSGALPYPGLSDSPVIEAIALLREVHVERLSRRLPQARGDTETVVMKAMAPEAAQRYGSAAELADDLERVRQRQPIAARPPTAGYVLGLFVRRHRALAAALAFAALALVAASAISLRYGLREARARAQAELRAEQLDAANAFIDGILAGADPEMLRQHPPSLREFLDDARIALDGNRSLPPAVRAMAARTMALAYARSGDVAIGLKQIEAAQAALDAMPSTDGYTRNRLRVAHAQVLAAAGRYADALARLRPLLLANAPGDALSRRLWLEARAEAVTDTAGLGRMREAASDAAALQADAAHWLERNDRLLLDIAFQQAELRHQSGDGRGALADFDALLPRLRDALGPGNSTTLSARLAQAAIVRELGDFAESERLTRALMADADRALGTGHPLSITSRYMLAAALQSRTPDSPEAVALMRDVLARYEERLGPDHPYALNAKSTLSLFLQKQGRFAEATALAGQALASMQKLGFADGPETLPLRNAYALGLMRQGKLDEACPRFEDLLARARKALGDAHLQTITYATNAAECLLLAHRPADALAIMGPAHRQAVQHLGAAHPQTVAAASRLAGIREALTSHAKR</sequence>
<keyword evidence="3 7" id="KW-0418">Kinase</keyword>
<keyword evidence="1" id="KW-0808">Transferase</keyword>
<evidence type="ECO:0000256" key="3">
    <source>
        <dbReference type="ARBA" id="ARBA00022777"/>
    </source>
</evidence>
<dbReference type="InterPro" id="IPR011990">
    <property type="entry name" value="TPR-like_helical_dom_sf"/>
</dbReference>
<evidence type="ECO:0000313" key="7">
    <source>
        <dbReference type="EMBL" id="QNN47354.1"/>
    </source>
</evidence>
<evidence type="ECO:0000259" key="6">
    <source>
        <dbReference type="PROSITE" id="PS50011"/>
    </source>
</evidence>
<proteinExistence type="predicted"/>
<dbReference type="InterPro" id="IPR000719">
    <property type="entry name" value="Prot_kinase_dom"/>
</dbReference>
<keyword evidence="2 5" id="KW-0547">Nucleotide-binding</keyword>
<evidence type="ECO:0000313" key="8">
    <source>
        <dbReference type="Proteomes" id="UP000515977"/>
    </source>
</evidence>
<protein>
    <submittedName>
        <fullName evidence="7">Serine/threonine protein kinase</fullName>
    </submittedName>
</protein>
<keyword evidence="8" id="KW-1185">Reference proteome</keyword>
<dbReference type="Pfam" id="PF13424">
    <property type="entry name" value="TPR_12"/>
    <property type="match status" value="1"/>
</dbReference>